<organism evidence="7 8">
    <name type="scientific">Candidatus Allocopromorpha excrementigallinarum</name>
    <dbReference type="NCBI Taxonomy" id="2840742"/>
    <lineage>
        <taxon>Bacteria</taxon>
        <taxon>Bacillati</taxon>
        <taxon>Bacillota</taxon>
        <taxon>Clostridia</taxon>
        <taxon>Eubacteriales</taxon>
        <taxon>Eubacteriaceae</taxon>
        <taxon>Eubacteriaceae incertae sedis</taxon>
        <taxon>Candidatus Allocopromorpha</taxon>
    </lineage>
</organism>
<comment type="catalytic activity">
    <reaction evidence="5">
        <text>a 2'-deoxyribonucleoside 5'-diphosphate + [thioredoxin]-disulfide + H2O = a ribonucleoside 5'-diphosphate + [thioredoxin]-dithiol</text>
        <dbReference type="Rhea" id="RHEA:23252"/>
        <dbReference type="Rhea" id="RHEA-COMP:10698"/>
        <dbReference type="Rhea" id="RHEA-COMP:10700"/>
        <dbReference type="ChEBI" id="CHEBI:15377"/>
        <dbReference type="ChEBI" id="CHEBI:29950"/>
        <dbReference type="ChEBI" id="CHEBI:50058"/>
        <dbReference type="ChEBI" id="CHEBI:57930"/>
        <dbReference type="ChEBI" id="CHEBI:73316"/>
        <dbReference type="EC" id="1.17.4.1"/>
    </reaction>
</comment>
<evidence type="ECO:0000256" key="1">
    <source>
        <dbReference type="ARBA" id="ARBA00007405"/>
    </source>
</evidence>
<keyword evidence="3" id="KW-0237">DNA synthesis</keyword>
<accession>A0A9D1I079</accession>
<dbReference type="EMBL" id="DVMP01000048">
    <property type="protein sequence ID" value="HIU25347.1"/>
    <property type="molecule type" value="Genomic_DNA"/>
</dbReference>
<reference evidence="7" key="1">
    <citation type="submission" date="2020-10" db="EMBL/GenBank/DDBJ databases">
        <authorList>
            <person name="Gilroy R."/>
        </authorList>
    </citation>
    <scope>NUCLEOTIDE SEQUENCE</scope>
    <source>
        <strain evidence="7">ChiHcec3-6078</strain>
    </source>
</reference>
<dbReference type="InterPro" id="IPR023806">
    <property type="entry name" value="CHP03905"/>
</dbReference>
<keyword evidence="4" id="KW-0547">Nucleotide-binding</keyword>
<comment type="similarity">
    <text evidence="1">Belongs to the ribonucleoside diphosphate reductase class-2 family.</text>
</comment>
<dbReference type="AlphaFoldDB" id="A0A9D1I079"/>
<evidence type="ECO:0000256" key="4">
    <source>
        <dbReference type="ARBA" id="ARBA00022741"/>
    </source>
</evidence>
<evidence type="ECO:0000256" key="3">
    <source>
        <dbReference type="ARBA" id="ARBA00022634"/>
    </source>
</evidence>
<dbReference type="Pfam" id="PF12637">
    <property type="entry name" value="TSCPD"/>
    <property type="match status" value="1"/>
</dbReference>
<evidence type="ECO:0000256" key="2">
    <source>
        <dbReference type="ARBA" id="ARBA00012274"/>
    </source>
</evidence>
<reference evidence="7" key="2">
    <citation type="journal article" date="2021" name="PeerJ">
        <title>Extensive microbial diversity within the chicken gut microbiome revealed by metagenomics and culture.</title>
        <authorList>
            <person name="Gilroy R."/>
            <person name="Ravi A."/>
            <person name="Getino M."/>
            <person name="Pursley I."/>
            <person name="Horton D.L."/>
            <person name="Alikhan N.F."/>
            <person name="Baker D."/>
            <person name="Gharbi K."/>
            <person name="Hall N."/>
            <person name="Watson M."/>
            <person name="Adriaenssens E.M."/>
            <person name="Foster-Nyarko E."/>
            <person name="Jarju S."/>
            <person name="Secka A."/>
            <person name="Antonio M."/>
            <person name="Oren A."/>
            <person name="Chaudhuri R.R."/>
            <person name="La Ragione R."/>
            <person name="Hildebrand F."/>
            <person name="Pallen M.J."/>
        </authorList>
    </citation>
    <scope>NUCLEOTIDE SEQUENCE</scope>
    <source>
        <strain evidence="7">ChiHcec3-6078</strain>
    </source>
</reference>
<dbReference type="EC" id="1.17.4.1" evidence="2"/>
<dbReference type="GO" id="GO:0071897">
    <property type="term" value="P:DNA biosynthetic process"/>
    <property type="evidence" value="ECO:0007669"/>
    <property type="project" value="UniProtKB-KW"/>
</dbReference>
<evidence type="ECO:0000313" key="8">
    <source>
        <dbReference type="Proteomes" id="UP000824090"/>
    </source>
</evidence>
<dbReference type="NCBIfam" id="TIGR03905">
    <property type="entry name" value="TIGR03905_4_Cys"/>
    <property type="match status" value="1"/>
</dbReference>
<proteinExistence type="inferred from homology"/>
<gene>
    <name evidence="7" type="ORF">IAC50_02455</name>
</gene>
<evidence type="ECO:0000259" key="6">
    <source>
        <dbReference type="Pfam" id="PF12637"/>
    </source>
</evidence>
<dbReference type="Proteomes" id="UP000824090">
    <property type="component" value="Unassembled WGS sequence"/>
</dbReference>
<protein>
    <recommendedName>
        <fullName evidence="2">ribonucleoside-diphosphate reductase</fullName>
        <ecNumber evidence="2">1.17.4.1</ecNumber>
    </recommendedName>
</protein>
<dbReference type="GO" id="GO:0000166">
    <property type="term" value="F:nucleotide binding"/>
    <property type="evidence" value="ECO:0007669"/>
    <property type="project" value="UniProtKB-KW"/>
</dbReference>
<comment type="caution">
    <text evidence="7">The sequence shown here is derived from an EMBL/GenBank/DDBJ whole genome shotgun (WGS) entry which is preliminary data.</text>
</comment>
<evidence type="ECO:0000313" key="7">
    <source>
        <dbReference type="EMBL" id="HIU25347.1"/>
    </source>
</evidence>
<dbReference type="InterPro" id="IPR024434">
    <property type="entry name" value="TSCPD_dom"/>
</dbReference>
<evidence type="ECO:0000256" key="5">
    <source>
        <dbReference type="ARBA" id="ARBA00047754"/>
    </source>
</evidence>
<dbReference type="GO" id="GO:0004748">
    <property type="term" value="F:ribonucleoside-diphosphate reductase activity, thioredoxin disulfide as acceptor"/>
    <property type="evidence" value="ECO:0007669"/>
    <property type="project" value="UniProtKB-EC"/>
</dbReference>
<feature type="domain" description="TSCPD" evidence="6">
    <location>
        <begin position="7"/>
        <end position="78"/>
    </location>
</feature>
<name>A0A9D1I079_9FIRM</name>
<sequence>MKYDFSPKGVCPLKLEFELDGDKVRNIQFHGGCNGNLKALSILAEGMTVDEIEEKLLGIHCGIKDTSCSDQLARAVIEASRRENAEGGAKRG</sequence>